<name>A0ABR4LS65_9EURO</name>
<dbReference type="PANTHER" id="PTHR43157:SF31">
    <property type="entry name" value="PHOSPHATIDYLINOSITOL-GLYCAN BIOSYNTHESIS CLASS F PROTEIN"/>
    <property type="match status" value="1"/>
</dbReference>
<accession>A0ABR4LS65</accession>
<comment type="similarity">
    <text evidence="1">Belongs to the short-chain dehydrogenases/reductases (SDR) family.</text>
</comment>
<dbReference type="PRINTS" id="PR00081">
    <property type="entry name" value="GDHRDH"/>
</dbReference>
<proteinExistence type="inferred from homology"/>
<dbReference type="Gene3D" id="3.40.50.720">
    <property type="entry name" value="NAD(P)-binding Rossmann-like Domain"/>
    <property type="match status" value="1"/>
</dbReference>
<protein>
    <submittedName>
        <fullName evidence="3">NAD(P)-binding protein</fullName>
    </submittedName>
</protein>
<dbReference type="Proteomes" id="UP001610432">
    <property type="component" value="Unassembled WGS sequence"/>
</dbReference>
<organism evidence="3 4">
    <name type="scientific">Aspergillus lucknowensis</name>
    <dbReference type="NCBI Taxonomy" id="176173"/>
    <lineage>
        <taxon>Eukaryota</taxon>
        <taxon>Fungi</taxon>
        <taxon>Dikarya</taxon>
        <taxon>Ascomycota</taxon>
        <taxon>Pezizomycotina</taxon>
        <taxon>Eurotiomycetes</taxon>
        <taxon>Eurotiomycetidae</taxon>
        <taxon>Eurotiales</taxon>
        <taxon>Aspergillaceae</taxon>
        <taxon>Aspergillus</taxon>
        <taxon>Aspergillus subgen. Nidulantes</taxon>
    </lineage>
</organism>
<evidence type="ECO:0000313" key="4">
    <source>
        <dbReference type="Proteomes" id="UP001610432"/>
    </source>
</evidence>
<dbReference type="PANTHER" id="PTHR43157">
    <property type="entry name" value="PHOSPHATIDYLINOSITOL-GLYCAN BIOSYNTHESIS CLASS F PROTEIN-RELATED"/>
    <property type="match status" value="1"/>
</dbReference>
<dbReference type="InterPro" id="IPR002347">
    <property type="entry name" value="SDR_fam"/>
</dbReference>
<sequence>MPGVGYQVHGLAMTPNTAIMPSFGDFLYTQLILRIPKPTASFASKTVIITGASSGLGKEAAKHIARLGASKIILGCRSISKGEKAKLEIESTVRCSPNVLEVWQVDIESPPSMTEFVARVNQLPRLDVVINNAGIQTINYQVAYGTERTLAVNVIGTFLLALQLIPKLKETAKVYKATPRMTFVSSALYDVAKYPDDHGDDIFTWFNDKSHAEMMNQYNLSKLLLTHAIIKLSSLVHPVSDDKSSNQIVINSLDPCFCKTDLASELSGGLKVFFKVFESLFARSADEGSRLVVQTASAGRESHGGYFRAAELRGYIPSITSVDGARRREYIWEVLSRKLEKLQPGIMANVDNV</sequence>
<evidence type="ECO:0000256" key="1">
    <source>
        <dbReference type="ARBA" id="ARBA00006484"/>
    </source>
</evidence>
<dbReference type="RefSeq" id="XP_070886339.1">
    <property type="nucleotide sequence ID" value="XM_071032941.1"/>
</dbReference>
<gene>
    <name evidence="3" type="ORF">BJX67DRAFT_381072</name>
</gene>
<dbReference type="Pfam" id="PF00106">
    <property type="entry name" value="adh_short"/>
    <property type="match status" value="1"/>
</dbReference>
<evidence type="ECO:0000313" key="3">
    <source>
        <dbReference type="EMBL" id="KAL2867360.1"/>
    </source>
</evidence>
<dbReference type="EMBL" id="JBFXLQ010000019">
    <property type="protein sequence ID" value="KAL2867360.1"/>
    <property type="molecule type" value="Genomic_DNA"/>
</dbReference>
<keyword evidence="4" id="KW-1185">Reference proteome</keyword>
<dbReference type="InterPro" id="IPR036291">
    <property type="entry name" value="NAD(P)-bd_dom_sf"/>
</dbReference>
<reference evidence="3 4" key="1">
    <citation type="submission" date="2024-07" db="EMBL/GenBank/DDBJ databases">
        <title>Section-level genome sequencing and comparative genomics of Aspergillus sections Usti and Cavernicolus.</title>
        <authorList>
            <consortium name="Lawrence Berkeley National Laboratory"/>
            <person name="Nybo J.L."/>
            <person name="Vesth T.C."/>
            <person name="Theobald S."/>
            <person name="Frisvad J.C."/>
            <person name="Larsen T.O."/>
            <person name="Kjaerboelling I."/>
            <person name="Rothschild-Mancinelli K."/>
            <person name="Lyhne E.K."/>
            <person name="Kogle M.E."/>
            <person name="Barry K."/>
            <person name="Clum A."/>
            <person name="Na H."/>
            <person name="Ledsgaard L."/>
            <person name="Lin J."/>
            <person name="Lipzen A."/>
            <person name="Kuo A."/>
            <person name="Riley R."/>
            <person name="Mondo S."/>
            <person name="Labutti K."/>
            <person name="Haridas S."/>
            <person name="Pangalinan J."/>
            <person name="Salamov A.A."/>
            <person name="Simmons B.A."/>
            <person name="Magnuson J.K."/>
            <person name="Chen J."/>
            <person name="Drula E."/>
            <person name="Henrissat B."/>
            <person name="Wiebenga A."/>
            <person name="Lubbers R.J."/>
            <person name="Gomes A.C."/>
            <person name="Macurrencykelacurrency M.R."/>
            <person name="Stajich J."/>
            <person name="Grigoriev I.V."/>
            <person name="Mortensen U.H."/>
            <person name="De Vries R.P."/>
            <person name="Baker S.E."/>
            <person name="Andersen M.R."/>
        </authorList>
    </citation>
    <scope>NUCLEOTIDE SEQUENCE [LARGE SCALE GENOMIC DNA]</scope>
    <source>
        <strain evidence="3 4">CBS 449.75</strain>
    </source>
</reference>
<comment type="caution">
    <text evidence="3">The sequence shown here is derived from an EMBL/GenBank/DDBJ whole genome shotgun (WGS) entry which is preliminary data.</text>
</comment>
<dbReference type="GeneID" id="98148013"/>
<dbReference type="SUPFAM" id="SSF51735">
    <property type="entry name" value="NAD(P)-binding Rossmann-fold domains"/>
    <property type="match status" value="1"/>
</dbReference>
<evidence type="ECO:0000256" key="2">
    <source>
        <dbReference type="ARBA" id="ARBA00023002"/>
    </source>
</evidence>
<keyword evidence="2" id="KW-0560">Oxidoreductase</keyword>